<gene>
    <name evidence="1" type="ORF">Cantr_01009</name>
</gene>
<sequence length="611" mass="70203">MSESSRSINHKLNELLSKNNINKAKLDEPTALSYATILKTNILGKDKQEKVNSIVVLAKLLDCIIGSDAISDDFIHILDHTLFQTLFSIVSANMSSETYKAILKILVIDISGAIFRNKDDLIDRYLPLFESLIEYLDVIDIITAKLFLQDNKITFNSIKLVTDLINKSLKFEYSGIITLTGRLKHVTFFSTVGNLLETDDKTILEGIENLKVAYFKLNQYLQKTQFDLSIKSHQTMLNNLFIYLETSLNEYGTPATTEEYIRAGFTDNPRQFVIESFTILLAMDLKIFLKDPNFTFKKRFHEELMMSDHTRTFPLCQFISKCTDLWIDIFDKKDEFPMIYSSVLSWDLMVYYTMNNGLILWQETRAQLDNRVDIAKIFQLLYCNIEEIEKSGKRIDEAIVSEGGAVGDVRHFQITKIEESLKEKWSGRLFEFNKELDKEVREFVREQRILKLMEGCLVTLSSTGAGNQFVIRLTPNRQFIECEEHKIKVPVSEIEDVKVVNVGSASSGEKKSLISINTSLYKINLLGRDKVLFSCFSDSGTTFDGLTMMLGKGTASQETLRQIETLIEIRSKTQLLDLNEIDDSDDEEEGDDEEELLYDLLDVVKEEFYYK</sequence>
<name>A0A367YKN8_9ASCO</name>
<protein>
    <submittedName>
        <fullName evidence="1">Uncharacterized protein</fullName>
    </submittedName>
</protein>
<dbReference type="AlphaFoldDB" id="A0A367YKN8"/>
<organism evidence="1 2">
    <name type="scientific">Candida viswanathii</name>
    <dbReference type="NCBI Taxonomy" id="5486"/>
    <lineage>
        <taxon>Eukaryota</taxon>
        <taxon>Fungi</taxon>
        <taxon>Dikarya</taxon>
        <taxon>Ascomycota</taxon>
        <taxon>Saccharomycotina</taxon>
        <taxon>Pichiomycetes</taxon>
        <taxon>Debaryomycetaceae</taxon>
        <taxon>Candida/Lodderomyces clade</taxon>
        <taxon>Candida</taxon>
    </lineage>
</organism>
<dbReference type="EMBL" id="QLNQ01000020">
    <property type="protein sequence ID" value="RCK65562.1"/>
    <property type="molecule type" value="Genomic_DNA"/>
</dbReference>
<dbReference type="STRING" id="5486.A0A367YKN8"/>
<proteinExistence type="predicted"/>
<dbReference type="OrthoDB" id="28413at2759"/>
<keyword evidence="2" id="KW-1185">Reference proteome</keyword>
<reference evidence="1 2" key="1">
    <citation type="submission" date="2018-06" db="EMBL/GenBank/DDBJ databases">
        <title>Whole genome sequencing of Candida tropicalis (genome annotated by CSBL at Korea University).</title>
        <authorList>
            <person name="Ahn J."/>
        </authorList>
    </citation>
    <scope>NUCLEOTIDE SEQUENCE [LARGE SCALE GENOMIC DNA]</scope>
    <source>
        <strain evidence="1 2">ATCC 20962</strain>
    </source>
</reference>
<evidence type="ECO:0000313" key="1">
    <source>
        <dbReference type="EMBL" id="RCK65562.1"/>
    </source>
</evidence>
<accession>A0A367YKN8</accession>
<evidence type="ECO:0000313" key="2">
    <source>
        <dbReference type="Proteomes" id="UP000253472"/>
    </source>
</evidence>
<dbReference type="Proteomes" id="UP000253472">
    <property type="component" value="Unassembled WGS sequence"/>
</dbReference>
<comment type="caution">
    <text evidence="1">The sequence shown here is derived from an EMBL/GenBank/DDBJ whole genome shotgun (WGS) entry which is preliminary data.</text>
</comment>